<dbReference type="PANTHER" id="PTHR42934:SF2">
    <property type="entry name" value="GLYCOLATE OXIDASE SUBUNIT GLCD"/>
    <property type="match status" value="1"/>
</dbReference>
<proteinExistence type="predicted"/>
<dbReference type="FunFam" id="1.10.45.10:FF:000001">
    <property type="entry name" value="D-lactate dehydrogenase mitochondrial"/>
    <property type="match status" value="1"/>
</dbReference>
<evidence type="ECO:0000256" key="1">
    <source>
        <dbReference type="ARBA" id="ARBA00001974"/>
    </source>
</evidence>
<feature type="domain" description="FAD-binding PCMH-type" evidence="5">
    <location>
        <begin position="43"/>
        <end position="222"/>
    </location>
</feature>
<dbReference type="OrthoDB" id="9811557at2"/>
<dbReference type="SUPFAM" id="SSF56176">
    <property type="entry name" value="FAD-binding/transporter-associated domain-like"/>
    <property type="match status" value="1"/>
</dbReference>
<accession>A0A387BAH2</accession>
<dbReference type="InterPro" id="IPR036318">
    <property type="entry name" value="FAD-bd_PCMH-like_sf"/>
</dbReference>
<dbReference type="InterPro" id="IPR004113">
    <property type="entry name" value="FAD-bd_oxidored_4_C"/>
</dbReference>
<keyword evidence="3" id="KW-0274">FAD</keyword>
<organism evidence="6 7">
    <name type="scientific">Protaetiibacter intestinalis</name>
    <dbReference type="NCBI Taxonomy" id="2419774"/>
    <lineage>
        <taxon>Bacteria</taxon>
        <taxon>Bacillati</taxon>
        <taxon>Actinomycetota</taxon>
        <taxon>Actinomycetes</taxon>
        <taxon>Micrococcales</taxon>
        <taxon>Microbacteriaceae</taxon>
        <taxon>Protaetiibacter</taxon>
    </lineage>
</organism>
<evidence type="ECO:0000313" key="7">
    <source>
        <dbReference type="Proteomes" id="UP000278886"/>
    </source>
</evidence>
<dbReference type="KEGG" id="lyd:D7I47_11980"/>
<dbReference type="Pfam" id="PF01565">
    <property type="entry name" value="FAD_binding_4"/>
    <property type="match status" value="1"/>
</dbReference>
<dbReference type="AlphaFoldDB" id="A0A387BAH2"/>
<dbReference type="Gene3D" id="3.30.465.10">
    <property type="match status" value="1"/>
</dbReference>
<comment type="cofactor">
    <cofactor evidence="1">
        <name>FAD</name>
        <dbReference type="ChEBI" id="CHEBI:57692"/>
    </cofactor>
</comment>
<dbReference type="InterPro" id="IPR016171">
    <property type="entry name" value="Vanillyl_alc_oxidase_C-sub2"/>
</dbReference>
<gene>
    <name evidence="6" type="ORF">D7I47_11980</name>
</gene>
<evidence type="ECO:0000313" key="6">
    <source>
        <dbReference type="EMBL" id="AYF98901.1"/>
    </source>
</evidence>
<keyword evidence="4" id="KW-0560">Oxidoreductase</keyword>
<dbReference type="InterPro" id="IPR016169">
    <property type="entry name" value="FAD-bd_PCMH_sub2"/>
</dbReference>
<evidence type="ECO:0000259" key="5">
    <source>
        <dbReference type="PROSITE" id="PS51387"/>
    </source>
</evidence>
<evidence type="ECO:0000256" key="4">
    <source>
        <dbReference type="ARBA" id="ARBA00023002"/>
    </source>
</evidence>
<protein>
    <submittedName>
        <fullName evidence="6">FAD-binding protein</fullName>
    </submittedName>
</protein>
<dbReference type="InterPro" id="IPR051914">
    <property type="entry name" value="FAD-linked_OxidoTrans_Type4"/>
</dbReference>
<dbReference type="EMBL" id="CP032630">
    <property type="protein sequence ID" value="AYF98901.1"/>
    <property type="molecule type" value="Genomic_DNA"/>
</dbReference>
<evidence type="ECO:0000256" key="2">
    <source>
        <dbReference type="ARBA" id="ARBA00022630"/>
    </source>
</evidence>
<dbReference type="Gene3D" id="1.10.45.10">
    <property type="entry name" value="Vanillyl-alcohol Oxidase, Chain A, domain 4"/>
    <property type="match status" value="1"/>
</dbReference>
<reference evidence="7" key="1">
    <citation type="submission" date="2018-09" db="EMBL/GenBank/DDBJ databases">
        <title>Genome sequencing of strain 2DFWR-13.</title>
        <authorList>
            <person name="Heo J."/>
            <person name="Kim S.-J."/>
            <person name="Kwon S.-W."/>
        </authorList>
    </citation>
    <scope>NUCLEOTIDE SEQUENCE [LARGE SCALE GENOMIC DNA]</scope>
    <source>
        <strain evidence="7">2DFWR-13</strain>
    </source>
</reference>
<dbReference type="GO" id="GO:0016491">
    <property type="term" value="F:oxidoreductase activity"/>
    <property type="evidence" value="ECO:0007669"/>
    <property type="project" value="UniProtKB-KW"/>
</dbReference>
<dbReference type="InterPro" id="IPR016164">
    <property type="entry name" value="FAD-linked_Oxase-like_C"/>
</dbReference>
<dbReference type="Proteomes" id="UP000278886">
    <property type="component" value="Chromosome"/>
</dbReference>
<evidence type="ECO:0000256" key="3">
    <source>
        <dbReference type="ARBA" id="ARBA00022827"/>
    </source>
</evidence>
<keyword evidence="7" id="KW-1185">Reference proteome</keyword>
<name>A0A387BAH2_9MICO</name>
<keyword evidence="2" id="KW-0285">Flavoprotein</keyword>
<dbReference type="Gene3D" id="3.30.70.2740">
    <property type="match status" value="1"/>
</dbReference>
<dbReference type="PANTHER" id="PTHR42934">
    <property type="entry name" value="GLYCOLATE OXIDASE SUBUNIT GLCD"/>
    <property type="match status" value="1"/>
</dbReference>
<dbReference type="SUPFAM" id="SSF55103">
    <property type="entry name" value="FAD-linked oxidases, C-terminal domain"/>
    <property type="match status" value="1"/>
</dbReference>
<dbReference type="GO" id="GO:0071949">
    <property type="term" value="F:FAD binding"/>
    <property type="evidence" value="ECO:0007669"/>
    <property type="project" value="InterPro"/>
</dbReference>
<dbReference type="InterPro" id="IPR016166">
    <property type="entry name" value="FAD-bd_PCMH"/>
</dbReference>
<dbReference type="InterPro" id="IPR006094">
    <property type="entry name" value="Oxid_FAD_bind_N"/>
</dbReference>
<dbReference type="Pfam" id="PF02913">
    <property type="entry name" value="FAD-oxidase_C"/>
    <property type="match status" value="1"/>
</dbReference>
<dbReference type="PROSITE" id="PS51387">
    <property type="entry name" value="FAD_PCMH"/>
    <property type="match status" value="1"/>
</dbReference>
<sequence>MASAAPRYARGMLEELRAAVGEALVTDAAALEAARGDKSGQRSAAAPLAIVEAREIGHVQAALRWASAHGVPVVPRGAGTGLAGGALAGAGELVLSTSRLDRILEISAADELAVVEAGVINAELNTALAEHGLWYTPDPASRAISTIGGNLATNAGGLMCVKYGVTRESVLGMKVVLADGRLLELGHRTVKGVTGYDLTALMIGSEGTLGVIVEATVRVRPVERGAVVTVSAAFPDVDAAARAAAAITASGVRPAALELLDTGALDAIGAYLGVGLGGGARLLVQTDGGHADAEAARVLAVVEASGGTAELGDAEEGERLFAIRRAFHPAMERQGSVLIEDVAVPRSALPAMFAAIARIEGRYGIRIPTVAHAGDGNLHPNFVYRPVLRDGREEVPEHIWDAAHELFQECLRLGGTLTGEHGVGLLKRRWLRDELGDDGYGLQRQLKAVFDPQGILNPGKVFS</sequence>